<gene>
    <name evidence="1" type="ORF">JAZ07_03795</name>
</gene>
<dbReference type="EMBL" id="JAEPCM010000102">
    <property type="protein sequence ID" value="MCG7945451.1"/>
    <property type="molecule type" value="Genomic_DNA"/>
</dbReference>
<dbReference type="SUPFAM" id="SSF54285">
    <property type="entry name" value="MoaD/ThiS"/>
    <property type="match status" value="1"/>
</dbReference>
<organism evidence="1 2">
    <name type="scientific">Candidatus Thiodiazotropha taylori</name>
    <dbReference type="NCBI Taxonomy" id="2792791"/>
    <lineage>
        <taxon>Bacteria</taxon>
        <taxon>Pseudomonadati</taxon>
        <taxon>Pseudomonadota</taxon>
        <taxon>Gammaproteobacteria</taxon>
        <taxon>Chromatiales</taxon>
        <taxon>Sedimenticolaceae</taxon>
        <taxon>Candidatus Thiodiazotropha</taxon>
    </lineage>
</organism>
<dbReference type="InterPro" id="IPR016155">
    <property type="entry name" value="Mopterin_synth/thiamin_S_b"/>
</dbReference>
<dbReference type="Proteomes" id="UP000886667">
    <property type="component" value="Unassembled WGS sequence"/>
</dbReference>
<dbReference type="Pfam" id="PF02597">
    <property type="entry name" value="ThiS"/>
    <property type="match status" value="1"/>
</dbReference>
<dbReference type="CDD" id="cd17040">
    <property type="entry name" value="Ubl_MoaD_like"/>
    <property type="match status" value="1"/>
</dbReference>
<dbReference type="InterPro" id="IPR012675">
    <property type="entry name" value="Beta-grasp_dom_sf"/>
</dbReference>
<evidence type="ECO:0000313" key="2">
    <source>
        <dbReference type="Proteomes" id="UP000886667"/>
    </source>
</evidence>
<comment type="caution">
    <text evidence="1">The sequence shown here is derived from an EMBL/GenBank/DDBJ whole genome shotgun (WGS) entry which is preliminary data.</text>
</comment>
<sequence length="89" mass="9676">MCGVSVIRVEFKLFASLMSYLPAGASEHAVQVEMPEGSTVYDLMDKYQVPREQAHLVVCNGLFVPPSQRDTHSLKDGDSIALWPPVAGG</sequence>
<dbReference type="Gene3D" id="3.10.20.30">
    <property type="match status" value="1"/>
</dbReference>
<reference evidence="1" key="1">
    <citation type="journal article" date="2021" name="Proc. Natl. Acad. Sci. U.S.A.">
        <title>Global biogeography of chemosynthetic symbionts reveals both localized and globally distributed symbiont groups. .</title>
        <authorList>
            <person name="Osvatic J.T."/>
            <person name="Wilkins L.G.E."/>
            <person name="Leibrecht L."/>
            <person name="Leray M."/>
            <person name="Zauner S."/>
            <person name="Polzin J."/>
            <person name="Camacho Y."/>
            <person name="Gros O."/>
            <person name="van Gils J.A."/>
            <person name="Eisen J.A."/>
            <person name="Petersen J.M."/>
            <person name="Yuen B."/>
        </authorList>
    </citation>
    <scope>NUCLEOTIDE SEQUENCE</scope>
    <source>
        <strain evidence="1">MAGclacostrist064TRANS</strain>
    </source>
</reference>
<proteinExistence type="predicted"/>
<dbReference type="AlphaFoldDB" id="A0A9E4P553"/>
<evidence type="ECO:0000313" key="1">
    <source>
        <dbReference type="EMBL" id="MCG7945451.1"/>
    </source>
</evidence>
<protein>
    <submittedName>
        <fullName evidence="1">MoaD/ThiS family protein</fullName>
    </submittedName>
</protein>
<name>A0A9E4P553_9GAMM</name>
<accession>A0A9E4P553</accession>
<dbReference type="InterPro" id="IPR003749">
    <property type="entry name" value="ThiS/MoaD-like"/>
</dbReference>